<dbReference type="InterPro" id="IPR011050">
    <property type="entry name" value="Pectin_lyase_fold/virulence"/>
</dbReference>
<dbReference type="Pfam" id="PF13229">
    <property type="entry name" value="Beta_helix"/>
    <property type="match status" value="1"/>
</dbReference>
<dbReference type="SMART" id="SM00710">
    <property type="entry name" value="PbH1"/>
    <property type="match status" value="4"/>
</dbReference>
<dbReference type="RefSeq" id="WP_083270186.1">
    <property type="nucleotide sequence ID" value="NZ_CP016094.1"/>
</dbReference>
<protein>
    <recommendedName>
        <fullName evidence="10">Right handed beta helix domain-containing protein</fullName>
    </recommendedName>
</protein>
<comment type="similarity">
    <text evidence="8">Belongs to the polysaccharide lyase 9 family.</text>
</comment>
<evidence type="ECO:0000256" key="4">
    <source>
        <dbReference type="ARBA" id="ARBA00022723"/>
    </source>
</evidence>
<organism evidence="11 12">
    <name type="scientific">Lacunisphaera limnophila</name>
    <dbReference type="NCBI Taxonomy" id="1838286"/>
    <lineage>
        <taxon>Bacteria</taxon>
        <taxon>Pseudomonadati</taxon>
        <taxon>Verrucomicrobiota</taxon>
        <taxon>Opitutia</taxon>
        <taxon>Opitutales</taxon>
        <taxon>Opitutaceae</taxon>
        <taxon>Lacunisphaera</taxon>
    </lineage>
</organism>
<dbReference type="KEGG" id="obg:Verru16b_01534"/>
<feature type="signal peptide" evidence="9">
    <location>
        <begin position="1"/>
        <end position="28"/>
    </location>
</feature>
<keyword evidence="3" id="KW-0964">Secreted</keyword>
<keyword evidence="4" id="KW-0479">Metal-binding</keyword>
<dbReference type="GO" id="GO:0005576">
    <property type="term" value="C:extracellular region"/>
    <property type="evidence" value="ECO:0007669"/>
    <property type="project" value="UniProtKB-SubCell"/>
</dbReference>
<evidence type="ECO:0000256" key="7">
    <source>
        <dbReference type="ARBA" id="ARBA00023239"/>
    </source>
</evidence>
<dbReference type="PANTHER" id="PTHR40088">
    <property type="entry name" value="PECTATE LYASE (EUROFUNG)"/>
    <property type="match status" value="1"/>
</dbReference>
<keyword evidence="5 9" id="KW-0732">Signal</keyword>
<evidence type="ECO:0000256" key="8">
    <source>
        <dbReference type="ARBA" id="ARBA00038263"/>
    </source>
</evidence>
<reference evidence="11 12" key="1">
    <citation type="submission" date="2016-06" db="EMBL/GenBank/DDBJ databases">
        <title>Three novel species with peptidoglycan cell walls form the new genus Lacunisphaera gen. nov. in the family Opitutaceae of the verrucomicrobial subdivision 4.</title>
        <authorList>
            <person name="Rast P."/>
            <person name="Gloeckner I."/>
            <person name="Jogler M."/>
            <person name="Boedeker C."/>
            <person name="Jeske O."/>
            <person name="Wiegand S."/>
            <person name="Reinhardt R."/>
            <person name="Schumann P."/>
            <person name="Rohde M."/>
            <person name="Spring S."/>
            <person name="Gloeckner F.O."/>
            <person name="Jogler C."/>
        </authorList>
    </citation>
    <scope>NUCLEOTIDE SEQUENCE [LARGE SCALE GENOMIC DNA]</scope>
    <source>
        <strain evidence="11 12">IG16b</strain>
    </source>
</reference>
<evidence type="ECO:0000256" key="1">
    <source>
        <dbReference type="ARBA" id="ARBA00001913"/>
    </source>
</evidence>
<sequence>MITPRPLRLPALLLTALLALGLAPALSAQPSGGPYGPLPQTYEVPATAAHVYYVAPDGAADAPGTLEKPTTLAAAVTRVVTGDAIILRGGTYRTGGLFLNQGITLQPYRDEKPVLKGTLVADQWEALRDGIWRTKWTTLFPQKPADWWRRNREGMRTPLHKFNNDMVFVDGKPLASTFWEGELTENTYAIDYEAGYVFIKVDPAGKQIEITAFDGALTRTTRDVHGKKSDRKGYQMRGLTLTQYAYRALEVEGTEPEKLADPSTFGQEVVGTLLEDVTITHCSRVAGYFRGDRTTFRRCLISDTSTEGIYIIDSADCLLEKNIFTRNNIEQITGYYPSAVKIFNQSYRVVCRDNLIIDNPHSNGLWYDVGNVDGVFINNWVENCLDGFFWEISKGVTVAGNVFINCDNGVRILNSSGAKIYHNTFLNAPAAFQRDTRSAQGDHFGWHPSTGPDVHERHGHVFSGNLVLADARFTKPLLRADQHPALKDRLKDPAFDTVDHNVYARPAAPAAARAVAGAEDTNTALVQNVGPALIAWSPAAGDTNQFMLQSPAELTAKFPQFDAHSVLLPLAPTAVLQSPELRRYAPARPLSVQAPLPAAVAQLLGWPVQKTYVPGAYQTE</sequence>
<evidence type="ECO:0000259" key="10">
    <source>
        <dbReference type="Pfam" id="PF13229"/>
    </source>
</evidence>
<evidence type="ECO:0000313" key="11">
    <source>
        <dbReference type="EMBL" id="AOS44472.1"/>
    </source>
</evidence>
<dbReference type="InterPro" id="IPR006626">
    <property type="entry name" value="PbH1"/>
</dbReference>
<gene>
    <name evidence="11" type="ORF">Verru16b_01534</name>
</gene>
<name>A0A1D8AUA1_9BACT</name>
<feature type="chain" id="PRO_5009105194" description="Right handed beta helix domain-containing protein" evidence="9">
    <location>
        <begin position="29"/>
        <end position="620"/>
    </location>
</feature>
<dbReference type="Proteomes" id="UP000095228">
    <property type="component" value="Chromosome"/>
</dbReference>
<dbReference type="AlphaFoldDB" id="A0A1D8AUA1"/>
<dbReference type="InterPro" id="IPR039448">
    <property type="entry name" value="Beta_helix"/>
</dbReference>
<keyword evidence="6" id="KW-0106">Calcium</keyword>
<feature type="domain" description="Right handed beta helix" evidence="10">
    <location>
        <begin position="273"/>
        <end position="425"/>
    </location>
</feature>
<dbReference type="SUPFAM" id="SSF51126">
    <property type="entry name" value="Pectin lyase-like"/>
    <property type="match status" value="1"/>
</dbReference>
<evidence type="ECO:0000256" key="2">
    <source>
        <dbReference type="ARBA" id="ARBA00004613"/>
    </source>
</evidence>
<proteinExistence type="inferred from homology"/>
<dbReference type="InterPro" id="IPR012334">
    <property type="entry name" value="Pectin_lyas_fold"/>
</dbReference>
<dbReference type="STRING" id="1838286.Verru16b_01534"/>
<dbReference type="GO" id="GO:0046872">
    <property type="term" value="F:metal ion binding"/>
    <property type="evidence" value="ECO:0007669"/>
    <property type="project" value="UniProtKB-KW"/>
</dbReference>
<accession>A0A1D8AUA1</accession>
<keyword evidence="12" id="KW-1185">Reference proteome</keyword>
<evidence type="ECO:0000256" key="6">
    <source>
        <dbReference type="ARBA" id="ARBA00022837"/>
    </source>
</evidence>
<evidence type="ECO:0000313" key="12">
    <source>
        <dbReference type="Proteomes" id="UP000095228"/>
    </source>
</evidence>
<evidence type="ECO:0000256" key="5">
    <source>
        <dbReference type="ARBA" id="ARBA00022729"/>
    </source>
</evidence>
<evidence type="ECO:0000256" key="3">
    <source>
        <dbReference type="ARBA" id="ARBA00022525"/>
    </source>
</evidence>
<dbReference type="Gene3D" id="2.160.20.10">
    <property type="entry name" value="Single-stranded right-handed beta-helix, Pectin lyase-like"/>
    <property type="match status" value="2"/>
</dbReference>
<dbReference type="OrthoDB" id="1110870at2"/>
<dbReference type="PATRIC" id="fig|1838286.3.peg.1551"/>
<dbReference type="GO" id="GO:0016837">
    <property type="term" value="F:carbon-oxygen lyase activity, acting on polysaccharides"/>
    <property type="evidence" value="ECO:0007669"/>
    <property type="project" value="TreeGrafter"/>
</dbReference>
<dbReference type="InterPro" id="IPR052052">
    <property type="entry name" value="Polysaccharide_Lyase_9"/>
</dbReference>
<comment type="subcellular location">
    <subcellularLocation>
        <location evidence="2">Secreted</location>
    </subcellularLocation>
</comment>
<keyword evidence="7" id="KW-0456">Lyase</keyword>
<dbReference type="EMBL" id="CP016094">
    <property type="protein sequence ID" value="AOS44472.1"/>
    <property type="molecule type" value="Genomic_DNA"/>
</dbReference>
<dbReference type="PANTHER" id="PTHR40088:SF1">
    <property type="entry name" value="PECTATE LYASE PEL9"/>
    <property type="match status" value="1"/>
</dbReference>
<comment type="cofactor">
    <cofactor evidence="1">
        <name>Ca(2+)</name>
        <dbReference type="ChEBI" id="CHEBI:29108"/>
    </cofactor>
</comment>
<evidence type="ECO:0000256" key="9">
    <source>
        <dbReference type="SAM" id="SignalP"/>
    </source>
</evidence>